<feature type="region of interest" description="Disordered" evidence="1">
    <location>
        <begin position="86"/>
        <end position="120"/>
    </location>
</feature>
<organism evidence="2 3">
    <name type="scientific">Eumeta variegata</name>
    <name type="common">Bagworm moth</name>
    <name type="synonym">Eumeta japonica</name>
    <dbReference type="NCBI Taxonomy" id="151549"/>
    <lineage>
        <taxon>Eukaryota</taxon>
        <taxon>Metazoa</taxon>
        <taxon>Ecdysozoa</taxon>
        <taxon>Arthropoda</taxon>
        <taxon>Hexapoda</taxon>
        <taxon>Insecta</taxon>
        <taxon>Pterygota</taxon>
        <taxon>Neoptera</taxon>
        <taxon>Endopterygota</taxon>
        <taxon>Lepidoptera</taxon>
        <taxon>Glossata</taxon>
        <taxon>Ditrysia</taxon>
        <taxon>Tineoidea</taxon>
        <taxon>Psychidae</taxon>
        <taxon>Oiketicinae</taxon>
        <taxon>Eumeta</taxon>
    </lineage>
</organism>
<feature type="compositionally biased region" description="Basic and acidic residues" evidence="1">
    <location>
        <begin position="90"/>
        <end position="106"/>
    </location>
</feature>
<keyword evidence="3" id="KW-1185">Reference proteome</keyword>
<dbReference type="Proteomes" id="UP000299102">
    <property type="component" value="Unassembled WGS sequence"/>
</dbReference>
<reference evidence="2 3" key="1">
    <citation type="journal article" date="2019" name="Commun. Biol.">
        <title>The bagworm genome reveals a unique fibroin gene that provides high tensile strength.</title>
        <authorList>
            <person name="Kono N."/>
            <person name="Nakamura H."/>
            <person name="Ohtoshi R."/>
            <person name="Tomita M."/>
            <person name="Numata K."/>
            <person name="Arakawa K."/>
        </authorList>
    </citation>
    <scope>NUCLEOTIDE SEQUENCE [LARGE SCALE GENOMIC DNA]</scope>
</reference>
<evidence type="ECO:0000256" key="1">
    <source>
        <dbReference type="SAM" id="MobiDB-lite"/>
    </source>
</evidence>
<proteinExistence type="predicted"/>
<gene>
    <name evidence="2" type="ORF">EVAR_43282_1</name>
</gene>
<evidence type="ECO:0000313" key="2">
    <source>
        <dbReference type="EMBL" id="GBP56343.1"/>
    </source>
</evidence>
<dbReference type="AlphaFoldDB" id="A0A4C1WZJ5"/>
<dbReference type="EMBL" id="BGZK01000690">
    <property type="protein sequence ID" value="GBP56343.1"/>
    <property type="molecule type" value="Genomic_DNA"/>
</dbReference>
<dbReference type="OrthoDB" id="7296678at2759"/>
<evidence type="ECO:0000313" key="3">
    <source>
        <dbReference type="Proteomes" id="UP000299102"/>
    </source>
</evidence>
<comment type="caution">
    <text evidence="2">The sequence shown here is derived from an EMBL/GenBank/DDBJ whole genome shotgun (WGS) entry which is preliminary data.</text>
</comment>
<name>A0A4C1WZJ5_EUMVA</name>
<protein>
    <submittedName>
        <fullName evidence="2">Uncharacterized protein</fullName>
    </submittedName>
</protein>
<accession>A0A4C1WZJ5</accession>
<sequence length="142" mass="15917">MSHRTRERPAECLASLSHSTMIGLLRAQLELVHSLQMYCKLFLQATDTEQSSDEVEYGILTPAPQQPRGRIPSYIGKDQSIKWLMHKPLPNRERGKARRGAGEGRRARARAGGSGRESHSADCAVRLQSVLHVHVRDLLAIR</sequence>